<dbReference type="AlphaFoldDB" id="A0A830F243"/>
<dbReference type="OrthoDB" id="383809at2157"/>
<evidence type="ECO:0000313" key="2">
    <source>
        <dbReference type="EMBL" id="GGL55091.1"/>
    </source>
</evidence>
<sequence>MCQACRRAGSQDVLHKSPGDVHRRAKYAPSVERFIEQYSREYARELKQSEVELLEALRDGRLQLLNENALHGQVREIFVDGRAEYDAVVKGMHIDGADAGREVAIQRHALDISMDLTRDEVIRVLESNALAMSEATTQRIVGDLSEALARGYREGMSIPDIADVLEDEVFEDMRGWESERIARTNVVSGSNKGATEAYRDSGAVGKEWVATSGPRTRKTHREADGQVVPIDGTFVVGGAQADHPGDASLPLDELINCRCTVAPVRDPARLGA</sequence>
<evidence type="ECO:0000259" key="1">
    <source>
        <dbReference type="Pfam" id="PF04233"/>
    </source>
</evidence>
<feature type="domain" description="Phage head morphogenesis" evidence="1">
    <location>
        <begin position="144"/>
        <end position="261"/>
    </location>
</feature>
<gene>
    <name evidence="2" type="ORF">GCM10009039_11490</name>
</gene>
<name>A0A830F243_9EURY</name>
<dbReference type="Proteomes" id="UP000607197">
    <property type="component" value="Unassembled WGS sequence"/>
</dbReference>
<dbReference type="EMBL" id="BMPG01000001">
    <property type="protein sequence ID" value="GGL55091.1"/>
    <property type="molecule type" value="Genomic_DNA"/>
</dbReference>
<accession>A0A830F243</accession>
<reference evidence="2" key="2">
    <citation type="submission" date="2020-09" db="EMBL/GenBank/DDBJ databases">
        <authorList>
            <person name="Sun Q."/>
            <person name="Ohkuma M."/>
        </authorList>
    </citation>
    <scope>NUCLEOTIDE SEQUENCE</scope>
    <source>
        <strain evidence="2">JCM 19596</strain>
    </source>
</reference>
<reference evidence="2" key="1">
    <citation type="journal article" date="2014" name="Int. J. Syst. Evol. Microbiol.">
        <title>Complete genome sequence of Corynebacterium casei LMG S-19264T (=DSM 44701T), isolated from a smear-ripened cheese.</title>
        <authorList>
            <consortium name="US DOE Joint Genome Institute (JGI-PGF)"/>
            <person name="Walter F."/>
            <person name="Albersmeier A."/>
            <person name="Kalinowski J."/>
            <person name="Ruckert C."/>
        </authorList>
    </citation>
    <scope>NUCLEOTIDE SEQUENCE</scope>
    <source>
        <strain evidence="2">JCM 19596</strain>
    </source>
</reference>
<evidence type="ECO:0000313" key="3">
    <source>
        <dbReference type="Proteomes" id="UP000607197"/>
    </source>
</evidence>
<keyword evidence="3" id="KW-1185">Reference proteome</keyword>
<organism evidence="2 3">
    <name type="scientific">Halocalculus aciditolerans</name>
    <dbReference type="NCBI Taxonomy" id="1383812"/>
    <lineage>
        <taxon>Archaea</taxon>
        <taxon>Methanobacteriati</taxon>
        <taxon>Methanobacteriota</taxon>
        <taxon>Stenosarchaea group</taxon>
        <taxon>Halobacteria</taxon>
        <taxon>Halobacteriales</taxon>
        <taxon>Halobacteriaceae</taxon>
        <taxon>Halocalculus</taxon>
    </lineage>
</organism>
<dbReference type="RefSeq" id="WP_188976747.1">
    <property type="nucleotide sequence ID" value="NZ_BMPG01000001.1"/>
</dbReference>
<dbReference type="Pfam" id="PF04233">
    <property type="entry name" value="Phage_Mu_F"/>
    <property type="match status" value="1"/>
</dbReference>
<proteinExistence type="predicted"/>
<comment type="caution">
    <text evidence="2">The sequence shown here is derived from an EMBL/GenBank/DDBJ whole genome shotgun (WGS) entry which is preliminary data.</text>
</comment>
<dbReference type="InterPro" id="IPR006528">
    <property type="entry name" value="Phage_head_morphogenesis_dom"/>
</dbReference>
<protein>
    <recommendedName>
        <fullName evidence="1">Phage head morphogenesis domain-containing protein</fullName>
    </recommendedName>
</protein>